<reference evidence="3 4" key="1">
    <citation type="submission" date="2019-01" db="EMBL/GenBank/DDBJ databases">
        <title>Intercellular communication is required for trap formation in the nematode-trapping fungus Duddingtonia flagrans.</title>
        <authorList>
            <person name="Youssar L."/>
            <person name="Wernet V."/>
            <person name="Hensel N."/>
            <person name="Hildebrandt H.-G."/>
            <person name="Fischer R."/>
        </authorList>
    </citation>
    <scope>NUCLEOTIDE SEQUENCE [LARGE SCALE GENOMIC DNA]</scope>
    <source>
        <strain evidence="3 4">CBS H-5679</strain>
    </source>
</reference>
<feature type="compositionally biased region" description="Basic and acidic residues" evidence="1">
    <location>
        <begin position="37"/>
        <end position="51"/>
    </location>
</feature>
<evidence type="ECO:0000313" key="4">
    <source>
        <dbReference type="Proteomes" id="UP000283090"/>
    </source>
</evidence>
<accession>A0A436ZRK4</accession>
<dbReference type="EMBL" id="SAEB01000012">
    <property type="protein sequence ID" value="RVD81443.1"/>
    <property type="molecule type" value="Genomic_DNA"/>
</dbReference>
<feature type="region of interest" description="Disordered" evidence="1">
    <location>
        <begin position="29"/>
        <end position="71"/>
    </location>
</feature>
<dbReference type="VEuPathDB" id="FungiDB:DFL_009307"/>
<sequence>MIKQTMQFLVPLLSRISLGGGSGGPCRWKLQIQNPRDYMKKKNRTNERTPKQDAQGLRSYPKSQIPLFLGE</sequence>
<keyword evidence="2" id="KW-0732">Signal</keyword>
<feature type="chain" id="PRO_5019167915" evidence="2">
    <location>
        <begin position="24"/>
        <end position="71"/>
    </location>
</feature>
<protein>
    <submittedName>
        <fullName evidence="3">Uncharacterized protein</fullName>
    </submittedName>
</protein>
<evidence type="ECO:0000256" key="2">
    <source>
        <dbReference type="SAM" id="SignalP"/>
    </source>
</evidence>
<evidence type="ECO:0000256" key="1">
    <source>
        <dbReference type="SAM" id="MobiDB-lite"/>
    </source>
</evidence>
<evidence type="ECO:0000313" key="3">
    <source>
        <dbReference type="EMBL" id="RVD81443.1"/>
    </source>
</evidence>
<dbReference type="GeneID" id="93591618"/>
<gene>
    <name evidence="3" type="ORF">DFL_009307</name>
</gene>
<comment type="caution">
    <text evidence="3">The sequence shown here is derived from an EMBL/GenBank/DDBJ whole genome shotgun (WGS) entry which is preliminary data.</text>
</comment>
<proteinExistence type="predicted"/>
<dbReference type="Proteomes" id="UP000283090">
    <property type="component" value="Unassembled WGS sequence"/>
</dbReference>
<keyword evidence="4" id="KW-1185">Reference proteome</keyword>
<organism evidence="3 4">
    <name type="scientific">Arthrobotrys flagrans</name>
    <name type="common">Nematode-trapping fungus</name>
    <name type="synonym">Trichothecium flagrans</name>
    <dbReference type="NCBI Taxonomy" id="97331"/>
    <lineage>
        <taxon>Eukaryota</taxon>
        <taxon>Fungi</taxon>
        <taxon>Dikarya</taxon>
        <taxon>Ascomycota</taxon>
        <taxon>Pezizomycotina</taxon>
        <taxon>Orbiliomycetes</taxon>
        <taxon>Orbiliales</taxon>
        <taxon>Orbiliaceae</taxon>
        <taxon>Arthrobotrys</taxon>
    </lineage>
</organism>
<dbReference type="AlphaFoldDB" id="A0A436ZRK4"/>
<name>A0A436ZRK4_ARTFL</name>
<dbReference type="RefSeq" id="XP_067486987.1">
    <property type="nucleotide sequence ID" value="XM_067639172.1"/>
</dbReference>
<feature type="signal peptide" evidence="2">
    <location>
        <begin position="1"/>
        <end position="23"/>
    </location>
</feature>